<dbReference type="OrthoDB" id="276716at2759"/>
<dbReference type="STRING" id="67003.A0A1X0NMA5"/>
<dbReference type="GeneID" id="39989085"/>
<comment type="caution">
    <text evidence="2">The sequence shown here is derived from an EMBL/GenBank/DDBJ whole genome shotgun (WGS) entry which is preliminary data.</text>
</comment>
<feature type="region of interest" description="Disordered" evidence="1">
    <location>
        <begin position="726"/>
        <end position="754"/>
    </location>
</feature>
<dbReference type="EMBL" id="NBCO01000036">
    <property type="protein sequence ID" value="ORC85260.1"/>
    <property type="molecule type" value="Genomic_DNA"/>
</dbReference>
<accession>A0A1X0NMA5</accession>
<dbReference type="RefSeq" id="XP_028879326.1">
    <property type="nucleotide sequence ID" value="XM_029029305.1"/>
</dbReference>
<dbReference type="AlphaFoldDB" id="A0A1X0NMA5"/>
<dbReference type="Proteomes" id="UP000192257">
    <property type="component" value="Unassembled WGS sequence"/>
</dbReference>
<sequence>MPGVIRRICDPPLSDGSDVPLLDVQSVRQFKISSSDVLGKYISPSFVSVLKEMIPLNDNALGYGGSWFWSCYFHALYGEDVLLDLSGTGVSLSEDSLDSQISLRQRLASTTDTGHLGVAIEHCCSKIETLCAVALSLVLHVSHQPMLEDNQGPQALVLCATKEQCDEVYALVDRFGAALHLVTHNLFGAYPPMPAGRRADIVIGTLPLWESVAQVEPLASHDGLEEILYQVSDDARWTASSTRWRPYSLDFVAQLVLIDLDLQHALGYWPMVRRLFAEHKRSSLNPLKHMTGMNKNGNKTNTISVSGLPEGFQMYCLVGECRKGAELFTKLRALYERRGNGKNNGDVSRIALRLEHLQQDKVNGENVNNHSRKRRRNDDDDDDDDDHTDVATATTCNDHSSTQYPRLVIHNALSHSRLLLDASAFEDFATETRRLAQSFWSRFEATSCSATDEVCVEAVVSVQLAYGCRPMTRDITGENKPWCINETVAVITPINAGARHPSRAGLLIRHLEDELSGQIFDGSVVQCLSHSHELACVDQSLVTLQGVFAATANSLMQKPIFVLLDNVERDMAEALTHRAHLRQLVTEVSSKNNEKINFPLHKFLSNVPQQPWRTVLAFRNIAPNISVFCDSANGAKPTALLYLEECCQYGKVVSYFVYEQRHYGKDGENCVHFFVEFATREGAKEAVRQFSLRFASESQNKEGSTRVKLFSNELYYEGAESELRRRQSINNGAGNDTMGDRGTEVKNNSNDDDIDEDDFIDVSLLAE</sequence>
<feature type="region of interest" description="Disordered" evidence="1">
    <location>
        <begin position="359"/>
        <end position="398"/>
    </location>
</feature>
<evidence type="ECO:0000256" key="1">
    <source>
        <dbReference type="SAM" id="MobiDB-lite"/>
    </source>
</evidence>
<reference evidence="2 3" key="1">
    <citation type="submission" date="2017-03" db="EMBL/GenBank/DDBJ databases">
        <title>An alternative strategy for trypanosome survival in the mammalian bloodstream revealed through genome and transcriptome analysis of the ubiquitous bovine parasite Trypanosoma (Megatrypanum) theileri.</title>
        <authorList>
            <person name="Kelly S."/>
            <person name="Ivens A."/>
            <person name="Mott A."/>
            <person name="O'Neill E."/>
            <person name="Emms D."/>
            <person name="Macleod O."/>
            <person name="Voorheis P."/>
            <person name="Matthews J."/>
            <person name="Matthews K."/>
            <person name="Carrington M."/>
        </authorList>
    </citation>
    <scope>NUCLEOTIDE SEQUENCE [LARGE SCALE GENOMIC DNA]</scope>
    <source>
        <strain evidence="2">Edinburgh</strain>
    </source>
</reference>
<dbReference type="VEuPathDB" id="TriTrypDB:TM35_000361200"/>
<name>A0A1X0NMA5_9TRYP</name>
<evidence type="ECO:0000313" key="3">
    <source>
        <dbReference type="Proteomes" id="UP000192257"/>
    </source>
</evidence>
<organism evidence="2 3">
    <name type="scientific">Trypanosoma theileri</name>
    <dbReference type="NCBI Taxonomy" id="67003"/>
    <lineage>
        <taxon>Eukaryota</taxon>
        <taxon>Discoba</taxon>
        <taxon>Euglenozoa</taxon>
        <taxon>Kinetoplastea</taxon>
        <taxon>Metakinetoplastina</taxon>
        <taxon>Trypanosomatida</taxon>
        <taxon>Trypanosomatidae</taxon>
        <taxon>Trypanosoma</taxon>
    </lineage>
</organism>
<dbReference type="InterPro" id="IPR012677">
    <property type="entry name" value="Nucleotide-bd_a/b_plait_sf"/>
</dbReference>
<protein>
    <submittedName>
        <fullName evidence="2">Uncharacterized protein</fullName>
    </submittedName>
</protein>
<keyword evidence="3" id="KW-1185">Reference proteome</keyword>
<dbReference type="Gene3D" id="3.30.70.330">
    <property type="match status" value="1"/>
</dbReference>
<gene>
    <name evidence="2" type="ORF">TM35_000361200</name>
</gene>
<proteinExistence type="predicted"/>
<evidence type="ECO:0000313" key="2">
    <source>
        <dbReference type="EMBL" id="ORC85260.1"/>
    </source>
</evidence>